<organism evidence="1 2">
    <name type="scientific">Apiospora saccharicola</name>
    <dbReference type="NCBI Taxonomy" id="335842"/>
    <lineage>
        <taxon>Eukaryota</taxon>
        <taxon>Fungi</taxon>
        <taxon>Dikarya</taxon>
        <taxon>Ascomycota</taxon>
        <taxon>Pezizomycotina</taxon>
        <taxon>Sordariomycetes</taxon>
        <taxon>Xylariomycetidae</taxon>
        <taxon>Amphisphaeriales</taxon>
        <taxon>Apiosporaceae</taxon>
        <taxon>Apiospora</taxon>
    </lineage>
</organism>
<sequence length="338" mass="38092">MTAEESRAMSVWDMTPAQLGYRSQLRQWMDETFWGNDDQDWDEWVASSSLRVRNKLWLGGAAWSVNADYYIDEVHKTMWDSLHQTANMPKKDFPFGTSPPPKRFGQPFSREVLVWCYEKALETRQIYMLATGKLRVLSDNPPPGRPAERLTLSRKVGGFPNDPQICPERGMIWIPQKGPVNFESCVAANAATAKSTLQAAEKLICGGSFVLLYGDLPNGHKALLLELAPGADPDDEAVAGHYKRAFGDLLAWQFKLLRGQPIGLLACLRGLEDERLQEGLGEKISKKPLGFGSDDDDERSKLVHKYWTSNDNALLWYQNSAVASQTRIRAKNCRDKLE</sequence>
<accession>A0ABR1UGE0</accession>
<gene>
    <name evidence="1" type="ORF">PG996_011906</name>
</gene>
<dbReference type="EMBL" id="JAQQWM010000007">
    <property type="protein sequence ID" value="KAK8057969.1"/>
    <property type="molecule type" value="Genomic_DNA"/>
</dbReference>
<protein>
    <submittedName>
        <fullName evidence="1">Uncharacterized protein</fullName>
    </submittedName>
</protein>
<proteinExistence type="predicted"/>
<evidence type="ECO:0000313" key="2">
    <source>
        <dbReference type="Proteomes" id="UP001446871"/>
    </source>
</evidence>
<evidence type="ECO:0000313" key="1">
    <source>
        <dbReference type="EMBL" id="KAK8057969.1"/>
    </source>
</evidence>
<comment type="caution">
    <text evidence="1">The sequence shown here is derived from an EMBL/GenBank/DDBJ whole genome shotgun (WGS) entry which is preliminary data.</text>
</comment>
<dbReference type="Proteomes" id="UP001446871">
    <property type="component" value="Unassembled WGS sequence"/>
</dbReference>
<keyword evidence="2" id="KW-1185">Reference proteome</keyword>
<reference evidence="1 2" key="1">
    <citation type="submission" date="2023-01" db="EMBL/GenBank/DDBJ databases">
        <title>Analysis of 21 Apiospora genomes using comparative genomics revels a genus with tremendous synthesis potential of carbohydrate active enzymes and secondary metabolites.</title>
        <authorList>
            <person name="Sorensen T."/>
        </authorList>
    </citation>
    <scope>NUCLEOTIDE SEQUENCE [LARGE SCALE GENOMIC DNA]</scope>
    <source>
        <strain evidence="1 2">CBS 83171</strain>
    </source>
</reference>
<name>A0ABR1UGE0_9PEZI</name>